<feature type="region of interest" description="Disordered" evidence="1">
    <location>
        <begin position="44"/>
        <end position="70"/>
    </location>
</feature>
<sequence>MKRVRGRERGRQLPGPRAGVRLDALDFSSRTAEEAFDCGIRGRRGVSRRGAEPDYRRDKRPASALSLRNS</sequence>
<evidence type="ECO:0000256" key="1">
    <source>
        <dbReference type="SAM" id="MobiDB-lite"/>
    </source>
</evidence>
<dbReference type="AlphaFoldDB" id="L9XSN9"/>
<accession>L9XSN9</accession>
<dbReference type="Proteomes" id="UP000011531">
    <property type="component" value="Unassembled WGS sequence"/>
</dbReference>
<comment type="caution">
    <text evidence="2">The sequence shown here is derived from an EMBL/GenBank/DDBJ whole genome shotgun (WGS) entry which is preliminary data.</text>
</comment>
<feature type="compositionally biased region" description="Basic and acidic residues" evidence="1">
    <location>
        <begin position="49"/>
        <end position="61"/>
    </location>
</feature>
<organism evidence="2 3">
    <name type="scientific">Natronococcus jeotgali DSM 18795</name>
    <dbReference type="NCBI Taxonomy" id="1227498"/>
    <lineage>
        <taxon>Archaea</taxon>
        <taxon>Methanobacteriati</taxon>
        <taxon>Methanobacteriota</taxon>
        <taxon>Stenosarchaea group</taxon>
        <taxon>Halobacteria</taxon>
        <taxon>Halobacteriales</taxon>
        <taxon>Natrialbaceae</taxon>
        <taxon>Natronococcus</taxon>
    </lineage>
</organism>
<name>L9XSN9_9EURY</name>
<dbReference type="EMBL" id="AOIA01000031">
    <property type="protein sequence ID" value="ELY64824.1"/>
    <property type="molecule type" value="Genomic_DNA"/>
</dbReference>
<evidence type="ECO:0000313" key="3">
    <source>
        <dbReference type="Proteomes" id="UP000011531"/>
    </source>
</evidence>
<proteinExistence type="predicted"/>
<gene>
    <name evidence="2" type="ORF">C492_04810</name>
</gene>
<reference evidence="2 3" key="1">
    <citation type="journal article" date="2014" name="PLoS Genet.">
        <title>Phylogenetically driven sequencing of extremely halophilic archaea reveals strategies for static and dynamic osmo-response.</title>
        <authorList>
            <person name="Becker E.A."/>
            <person name="Seitzer P.M."/>
            <person name="Tritt A."/>
            <person name="Larsen D."/>
            <person name="Krusor M."/>
            <person name="Yao A.I."/>
            <person name="Wu D."/>
            <person name="Madern D."/>
            <person name="Eisen J.A."/>
            <person name="Darling A.E."/>
            <person name="Facciotti M.T."/>
        </authorList>
    </citation>
    <scope>NUCLEOTIDE SEQUENCE [LARGE SCALE GENOMIC DNA]</scope>
    <source>
        <strain evidence="2 3">DSM 18795</strain>
    </source>
</reference>
<dbReference type="STRING" id="1227498.C492_04810"/>
<evidence type="ECO:0000313" key="2">
    <source>
        <dbReference type="EMBL" id="ELY64824.1"/>
    </source>
</evidence>
<keyword evidence="3" id="KW-1185">Reference proteome</keyword>
<protein>
    <submittedName>
        <fullName evidence="2">Uncharacterized protein</fullName>
    </submittedName>
</protein>